<evidence type="ECO:0000256" key="1">
    <source>
        <dbReference type="SAM" id="Phobius"/>
    </source>
</evidence>
<dbReference type="AlphaFoldDB" id="S8FI46"/>
<name>S8FI46_FOMSC</name>
<dbReference type="Proteomes" id="UP000015241">
    <property type="component" value="Unassembled WGS sequence"/>
</dbReference>
<dbReference type="EMBL" id="KE504144">
    <property type="protein sequence ID" value="EPT01071.1"/>
    <property type="molecule type" value="Genomic_DNA"/>
</dbReference>
<keyword evidence="1" id="KW-0812">Transmembrane</keyword>
<evidence type="ECO:0000313" key="2">
    <source>
        <dbReference type="EMBL" id="EPT01071.1"/>
    </source>
</evidence>
<feature type="transmembrane region" description="Helical" evidence="1">
    <location>
        <begin position="47"/>
        <end position="66"/>
    </location>
</feature>
<accession>S8FI46</accession>
<dbReference type="OrthoDB" id="2793019at2759"/>
<reference evidence="2 3" key="1">
    <citation type="journal article" date="2012" name="Science">
        <title>The Paleozoic origin of enzymatic lignin decomposition reconstructed from 31 fungal genomes.</title>
        <authorList>
            <person name="Floudas D."/>
            <person name="Binder M."/>
            <person name="Riley R."/>
            <person name="Barry K."/>
            <person name="Blanchette R.A."/>
            <person name="Henrissat B."/>
            <person name="Martinez A.T."/>
            <person name="Otillar R."/>
            <person name="Spatafora J.W."/>
            <person name="Yadav J.S."/>
            <person name="Aerts A."/>
            <person name="Benoit I."/>
            <person name="Boyd A."/>
            <person name="Carlson A."/>
            <person name="Copeland A."/>
            <person name="Coutinho P.M."/>
            <person name="de Vries R.P."/>
            <person name="Ferreira P."/>
            <person name="Findley K."/>
            <person name="Foster B."/>
            <person name="Gaskell J."/>
            <person name="Glotzer D."/>
            <person name="Gorecki P."/>
            <person name="Heitman J."/>
            <person name="Hesse C."/>
            <person name="Hori C."/>
            <person name="Igarashi K."/>
            <person name="Jurgens J.A."/>
            <person name="Kallen N."/>
            <person name="Kersten P."/>
            <person name="Kohler A."/>
            <person name="Kuees U."/>
            <person name="Kumar T.K.A."/>
            <person name="Kuo A."/>
            <person name="LaButti K."/>
            <person name="Larrondo L.F."/>
            <person name="Lindquist E."/>
            <person name="Ling A."/>
            <person name="Lombard V."/>
            <person name="Lucas S."/>
            <person name="Lundell T."/>
            <person name="Martin R."/>
            <person name="McLaughlin D.J."/>
            <person name="Morgenstern I."/>
            <person name="Morin E."/>
            <person name="Murat C."/>
            <person name="Nagy L.G."/>
            <person name="Nolan M."/>
            <person name="Ohm R.A."/>
            <person name="Patyshakuliyeva A."/>
            <person name="Rokas A."/>
            <person name="Ruiz-Duenas F.J."/>
            <person name="Sabat G."/>
            <person name="Salamov A."/>
            <person name="Samejima M."/>
            <person name="Schmutz J."/>
            <person name="Slot J.C."/>
            <person name="St John F."/>
            <person name="Stenlid J."/>
            <person name="Sun H."/>
            <person name="Sun S."/>
            <person name="Syed K."/>
            <person name="Tsang A."/>
            <person name="Wiebenga A."/>
            <person name="Young D."/>
            <person name="Pisabarro A."/>
            <person name="Eastwood D.C."/>
            <person name="Martin F."/>
            <person name="Cullen D."/>
            <person name="Grigoriev I.V."/>
            <person name="Hibbett D.S."/>
        </authorList>
    </citation>
    <scope>NUCLEOTIDE SEQUENCE</scope>
    <source>
        <strain evidence="3">FP-58527</strain>
    </source>
</reference>
<keyword evidence="1" id="KW-1133">Transmembrane helix</keyword>
<protein>
    <submittedName>
        <fullName evidence="2">Uncharacterized protein</fullName>
    </submittedName>
</protein>
<dbReference type="InParanoid" id="S8FI46"/>
<proteinExistence type="predicted"/>
<gene>
    <name evidence="2" type="ORF">FOMPIDRAFT_1049059</name>
</gene>
<keyword evidence="1" id="KW-0472">Membrane</keyword>
<dbReference type="HOGENOM" id="CLU_2263791_0_0_1"/>
<organism evidence="2 3">
    <name type="scientific">Fomitopsis schrenkii</name>
    <name type="common">Brown rot fungus</name>
    <dbReference type="NCBI Taxonomy" id="2126942"/>
    <lineage>
        <taxon>Eukaryota</taxon>
        <taxon>Fungi</taxon>
        <taxon>Dikarya</taxon>
        <taxon>Basidiomycota</taxon>
        <taxon>Agaricomycotina</taxon>
        <taxon>Agaricomycetes</taxon>
        <taxon>Polyporales</taxon>
        <taxon>Fomitopsis</taxon>
    </lineage>
</organism>
<evidence type="ECO:0000313" key="3">
    <source>
        <dbReference type="Proteomes" id="UP000015241"/>
    </source>
</evidence>
<keyword evidence="3" id="KW-1185">Reference proteome</keyword>
<sequence length="103" mass="11305">MAKGFCSWLLDTVTSASDVYILWVFLIRGHGNVFGLLVFPKVYELEYASTSVTICVVQIFYVHGIWQLLERSPIKARVAVTVLPAAFSLLSLASGIVGVKIVT</sequence>
<feature type="transmembrane region" description="Helical" evidence="1">
    <location>
        <begin position="78"/>
        <end position="102"/>
    </location>
</feature>